<evidence type="ECO:0000256" key="1">
    <source>
        <dbReference type="ARBA" id="ARBA00006226"/>
    </source>
</evidence>
<keyword evidence="2" id="KW-1277">Toxin-antitoxin system</keyword>
<gene>
    <name evidence="4" type="ORF">BECKFM1743A_GA0114220_103065</name>
    <name evidence="5" type="ORF">BECKFM1743B_GA0114221_102935</name>
    <name evidence="3" type="ORF">BECKFM1743C_GA0114222_103005</name>
</gene>
<dbReference type="EMBL" id="CAADFA010000300">
    <property type="protein sequence ID" value="VFJ61799.1"/>
    <property type="molecule type" value="Genomic_DNA"/>
</dbReference>
<dbReference type="Pfam" id="PF05016">
    <property type="entry name" value="ParE_toxin"/>
    <property type="match status" value="1"/>
</dbReference>
<sequence length="101" mass="11629">MAPSIRWSPEAAEDLESIVEYIARDAEFYARAVASKILATSRAIPEQPFMGRVVPEVGNNRIRERFVYSYRLVYEIGNRAITILAVIHGKRLMDRISDRFQ</sequence>
<dbReference type="InterPro" id="IPR007712">
    <property type="entry name" value="RelE/ParE_toxin"/>
</dbReference>
<dbReference type="SUPFAM" id="SSF143011">
    <property type="entry name" value="RelE-like"/>
    <property type="match status" value="1"/>
</dbReference>
<evidence type="ECO:0000256" key="2">
    <source>
        <dbReference type="ARBA" id="ARBA00022649"/>
    </source>
</evidence>
<dbReference type="EMBL" id="CAADEZ010000306">
    <property type="protein sequence ID" value="VFJ62419.1"/>
    <property type="molecule type" value="Genomic_DNA"/>
</dbReference>
<reference evidence="4" key="1">
    <citation type="submission" date="2019-02" db="EMBL/GenBank/DDBJ databases">
        <authorList>
            <person name="Gruber-Vodicka R. H."/>
            <person name="Seah K. B. B."/>
        </authorList>
    </citation>
    <scope>NUCLEOTIDE SEQUENCE</scope>
    <source>
        <strain evidence="4">BECK_BZ163</strain>
        <strain evidence="5">BECK_BZ164</strain>
        <strain evidence="3">BECK_BZ165</strain>
    </source>
</reference>
<comment type="similarity">
    <text evidence="1">Belongs to the RelE toxin family.</text>
</comment>
<evidence type="ECO:0000313" key="5">
    <source>
        <dbReference type="EMBL" id="VFK13765.1"/>
    </source>
</evidence>
<dbReference type="AlphaFoldDB" id="A0A450T6N6"/>
<name>A0A450T6N6_9GAMM</name>
<evidence type="ECO:0000313" key="3">
    <source>
        <dbReference type="EMBL" id="VFJ61799.1"/>
    </source>
</evidence>
<dbReference type="InterPro" id="IPR051803">
    <property type="entry name" value="TA_system_RelE-like_toxin"/>
</dbReference>
<accession>A0A450T6N6</accession>
<dbReference type="PANTHER" id="PTHR33755">
    <property type="entry name" value="TOXIN PARE1-RELATED"/>
    <property type="match status" value="1"/>
</dbReference>
<evidence type="ECO:0000313" key="4">
    <source>
        <dbReference type="EMBL" id="VFJ62419.1"/>
    </source>
</evidence>
<protein>
    <submittedName>
        <fullName evidence="4">Plasmid stabilization system protein ParE</fullName>
    </submittedName>
</protein>
<dbReference type="InterPro" id="IPR035093">
    <property type="entry name" value="RelE/ParE_toxin_dom_sf"/>
</dbReference>
<dbReference type="Gene3D" id="3.30.2310.20">
    <property type="entry name" value="RelE-like"/>
    <property type="match status" value="1"/>
</dbReference>
<dbReference type="EMBL" id="CAADFL010000293">
    <property type="protein sequence ID" value="VFK13765.1"/>
    <property type="molecule type" value="Genomic_DNA"/>
</dbReference>
<proteinExistence type="inferred from homology"/>
<organism evidence="4">
    <name type="scientific">Candidatus Kentrum sp. FM</name>
    <dbReference type="NCBI Taxonomy" id="2126340"/>
    <lineage>
        <taxon>Bacteria</taxon>
        <taxon>Pseudomonadati</taxon>
        <taxon>Pseudomonadota</taxon>
        <taxon>Gammaproteobacteria</taxon>
        <taxon>Candidatus Kentrum</taxon>
    </lineage>
</organism>